<name>A0ABR6BN03_9PSEU</name>
<keyword evidence="3" id="KW-1185">Reference proteome</keyword>
<keyword evidence="1" id="KW-0472">Membrane</keyword>
<evidence type="ECO:0000256" key="1">
    <source>
        <dbReference type="SAM" id="Phobius"/>
    </source>
</evidence>
<feature type="transmembrane region" description="Helical" evidence="1">
    <location>
        <begin position="275"/>
        <end position="294"/>
    </location>
</feature>
<feature type="transmembrane region" description="Helical" evidence="1">
    <location>
        <begin position="188"/>
        <end position="210"/>
    </location>
</feature>
<keyword evidence="1" id="KW-1133">Transmembrane helix</keyword>
<gene>
    <name evidence="2" type="ORF">BC739_005503</name>
</gene>
<dbReference type="RefSeq" id="WP_182838823.1">
    <property type="nucleotide sequence ID" value="NZ_BAAABQ010000073.1"/>
</dbReference>
<protein>
    <recommendedName>
        <fullName evidence="4">DUF4173 domain-containing protein</fullName>
    </recommendedName>
</protein>
<evidence type="ECO:0008006" key="4">
    <source>
        <dbReference type="Google" id="ProtNLM"/>
    </source>
</evidence>
<dbReference type="InterPro" id="IPR025291">
    <property type="entry name" value="DUF4153"/>
</dbReference>
<accession>A0ABR6BN03</accession>
<feature type="transmembrane region" description="Helical" evidence="1">
    <location>
        <begin position="371"/>
        <end position="390"/>
    </location>
</feature>
<comment type="caution">
    <text evidence="2">The sequence shown here is derived from an EMBL/GenBank/DDBJ whole genome shotgun (WGS) entry which is preliminary data.</text>
</comment>
<evidence type="ECO:0000313" key="3">
    <source>
        <dbReference type="Proteomes" id="UP000517916"/>
    </source>
</evidence>
<feature type="transmembrane region" description="Helical" evidence="1">
    <location>
        <begin position="231"/>
        <end position="255"/>
    </location>
</feature>
<reference evidence="2 3" key="1">
    <citation type="submission" date="2020-08" db="EMBL/GenBank/DDBJ databases">
        <title>Genomic Encyclopedia of Archaeal and Bacterial Type Strains, Phase II (KMG-II): from individual species to whole genera.</title>
        <authorList>
            <person name="Goeker M."/>
        </authorList>
    </citation>
    <scope>NUCLEOTIDE SEQUENCE [LARGE SCALE GENOMIC DNA]</scope>
    <source>
        <strain evidence="2 3">DSM 43850</strain>
    </source>
</reference>
<organism evidence="2 3">
    <name type="scientific">Kutzneria viridogrisea</name>
    <dbReference type="NCBI Taxonomy" id="47990"/>
    <lineage>
        <taxon>Bacteria</taxon>
        <taxon>Bacillati</taxon>
        <taxon>Actinomycetota</taxon>
        <taxon>Actinomycetes</taxon>
        <taxon>Pseudonocardiales</taxon>
        <taxon>Pseudonocardiaceae</taxon>
        <taxon>Kutzneria</taxon>
    </lineage>
</organism>
<dbReference type="Pfam" id="PF13687">
    <property type="entry name" value="DUF4153"/>
    <property type="match status" value="1"/>
</dbReference>
<feature type="transmembrane region" description="Helical" evidence="1">
    <location>
        <begin position="147"/>
        <end position="168"/>
    </location>
</feature>
<feature type="transmembrane region" description="Helical" evidence="1">
    <location>
        <begin position="344"/>
        <end position="364"/>
    </location>
</feature>
<feature type="transmembrane region" description="Helical" evidence="1">
    <location>
        <begin position="306"/>
        <end position="332"/>
    </location>
</feature>
<dbReference type="EMBL" id="JACJID010000004">
    <property type="protein sequence ID" value="MBA8928286.1"/>
    <property type="molecule type" value="Genomic_DNA"/>
</dbReference>
<evidence type="ECO:0000313" key="2">
    <source>
        <dbReference type="EMBL" id="MBA8928286.1"/>
    </source>
</evidence>
<dbReference type="Proteomes" id="UP000517916">
    <property type="component" value="Unassembled WGS sequence"/>
</dbReference>
<feature type="transmembrane region" description="Helical" evidence="1">
    <location>
        <begin position="37"/>
        <end position="56"/>
    </location>
</feature>
<feature type="transmembrane region" description="Helical" evidence="1">
    <location>
        <begin position="68"/>
        <end position="101"/>
    </location>
</feature>
<sequence>MVHVPRWQLVRARPEVLAAAALAGVVAATALRLDRPGIGWLIAMTGVVIAVAAVAVRQDRPLDWPWALAAVALMGVGTVRAAEWLFVLCALASCGSLSLAVTRVRTLHGILLGGMAIPFASLSGLGWVGRGLAALGRRSGHRVNPRLVASVAVSLGLLVVFGALFAGADAAFAELLLSAVPKVNGGNTFLWLFLFLAVGLSTVGACYLLAVPLPAVNQSSPARSSLRRLEWALPVGALVLLFAAFVAVQIVTLFGGSQYVLRTANLSYADYARGGFWQLAAITVLTLVVIAVVARLAPRETERDRLWLRILPGALAVLTLVVVASALTRMWAYQEAYGFTVMRLLVQTCELWLGAVYLLVLAAGVRLRGQWLAQAVVGTAVAALLGLAAINPERLIAEQNIARSVHNHVLDSYYLGGLSTDAAPALATVDAPWARCRLHGMARDVLEEDWRSWNLSRSAAREQVLDARC</sequence>
<feature type="transmembrane region" description="Helical" evidence="1">
    <location>
        <begin position="107"/>
        <end position="127"/>
    </location>
</feature>
<proteinExistence type="predicted"/>
<keyword evidence="1" id="KW-0812">Transmembrane</keyword>